<dbReference type="Pfam" id="PF00107">
    <property type="entry name" value="ADH_zinc_N"/>
    <property type="match status" value="1"/>
</dbReference>
<sequence>MLAEVGDGDVVAVWGCGPVGLFAVMSAFQQGAHRVIAIDGHADRLERARALGAETVNFNEEDPVEAIKELTRGIGPDRAIDCVGVDSERPKQDPAAEKAGQQAQQFAQEVQQIVPDAKPQGRQWKPGDAPSLALTWAVETLAKAGTLGIIGVYPPTDRFFPIGMAMNKNLSINMGNCNHRTSIPKLVEMVEGGTVDPTAVLSHVEPMSDVIAAYKEFDLRNPGWIKVELKPGT</sequence>
<dbReference type="Proteomes" id="UP000606490">
    <property type="component" value="Unassembled WGS sequence"/>
</dbReference>
<keyword evidence="3" id="KW-0862">Zinc</keyword>
<evidence type="ECO:0000259" key="4">
    <source>
        <dbReference type="Pfam" id="PF00107"/>
    </source>
</evidence>
<accession>A0ABS1VBV3</accession>
<evidence type="ECO:0000313" key="6">
    <source>
        <dbReference type="Proteomes" id="UP000606490"/>
    </source>
</evidence>
<dbReference type="PANTHER" id="PTHR42813">
    <property type="entry name" value="ZINC-TYPE ALCOHOL DEHYDROGENASE-LIKE"/>
    <property type="match status" value="1"/>
</dbReference>
<evidence type="ECO:0000313" key="5">
    <source>
        <dbReference type="EMBL" id="MBL6459102.1"/>
    </source>
</evidence>
<evidence type="ECO:0000256" key="3">
    <source>
        <dbReference type="ARBA" id="ARBA00022833"/>
    </source>
</evidence>
<evidence type="ECO:0000256" key="1">
    <source>
        <dbReference type="ARBA" id="ARBA00001947"/>
    </source>
</evidence>
<protein>
    <submittedName>
        <fullName evidence="5">Zinc-binding dehydrogenase</fullName>
    </submittedName>
</protein>
<dbReference type="EMBL" id="JAEUXJ010000026">
    <property type="protein sequence ID" value="MBL6459102.1"/>
    <property type="molecule type" value="Genomic_DNA"/>
</dbReference>
<proteinExistence type="predicted"/>
<comment type="caution">
    <text evidence="5">The sequence shown here is derived from an EMBL/GenBank/DDBJ whole genome shotgun (WGS) entry which is preliminary data.</text>
</comment>
<dbReference type="InterPro" id="IPR013149">
    <property type="entry name" value="ADH-like_C"/>
</dbReference>
<evidence type="ECO:0000256" key="2">
    <source>
        <dbReference type="ARBA" id="ARBA00022723"/>
    </source>
</evidence>
<dbReference type="InterPro" id="IPR036291">
    <property type="entry name" value="NAD(P)-bd_dom_sf"/>
</dbReference>
<dbReference type="Gene3D" id="3.90.180.10">
    <property type="entry name" value="Medium-chain alcohol dehydrogenases, catalytic domain"/>
    <property type="match status" value="1"/>
</dbReference>
<organism evidence="5 6">
    <name type="scientific">Belnapia mucosa</name>
    <dbReference type="NCBI Taxonomy" id="2804532"/>
    <lineage>
        <taxon>Bacteria</taxon>
        <taxon>Pseudomonadati</taxon>
        <taxon>Pseudomonadota</taxon>
        <taxon>Alphaproteobacteria</taxon>
        <taxon>Acetobacterales</taxon>
        <taxon>Roseomonadaceae</taxon>
        <taxon>Belnapia</taxon>
    </lineage>
</organism>
<feature type="domain" description="Alcohol dehydrogenase-like C-terminal" evidence="4">
    <location>
        <begin position="18"/>
        <end position="86"/>
    </location>
</feature>
<keyword evidence="6" id="KW-1185">Reference proteome</keyword>
<dbReference type="PANTHER" id="PTHR42813:SF7">
    <property type="entry name" value="ALCOHOL DEHYDROGENASE (ZN-DEPENDENT)-RELATED"/>
    <property type="match status" value="1"/>
</dbReference>
<dbReference type="SUPFAM" id="SSF51735">
    <property type="entry name" value="NAD(P)-binding Rossmann-fold domains"/>
    <property type="match status" value="1"/>
</dbReference>
<keyword evidence="2" id="KW-0479">Metal-binding</keyword>
<dbReference type="Gene3D" id="3.40.50.720">
    <property type="entry name" value="NAD(P)-binding Rossmann-like Domain"/>
    <property type="match status" value="1"/>
</dbReference>
<name>A0ABS1VBV3_9PROT</name>
<reference evidence="5 6" key="1">
    <citation type="submission" date="2021-01" db="EMBL/GenBank/DDBJ databases">
        <title>Belnapia mucosa sp. nov. and Belnapia arida sp. nov., isolated from the Tabernas Desert (Almeria, Spain).</title>
        <authorList>
            <person name="Molina-Menor E."/>
            <person name="Vidal-Verdu A."/>
            <person name="Calonge A."/>
            <person name="Satari L."/>
            <person name="Pereto Magraner J."/>
            <person name="Porcar Miralles M."/>
        </authorList>
    </citation>
    <scope>NUCLEOTIDE SEQUENCE [LARGE SCALE GENOMIC DNA]</scope>
    <source>
        <strain evidence="5 6">T6</strain>
    </source>
</reference>
<comment type="cofactor">
    <cofactor evidence="1">
        <name>Zn(2+)</name>
        <dbReference type="ChEBI" id="CHEBI:29105"/>
    </cofactor>
</comment>
<gene>
    <name evidence="5" type="ORF">JMJ55_27625</name>
</gene>